<protein>
    <submittedName>
        <fullName evidence="1">Uncharacterized protein</fullName>
    </submittedName>
</protein>
<organism evidence="1 2">
    <name type="scientific">Salegentibacter mishustinae</name>
    <dbReference type="NCBI Taxonomy" id="270918"/>
    <lineage>
        <taxon>Bacteria</taxon>
        <taxon>Pseudomonadati</taxon>
        <taxon>Bacteroidota</taxon>
        <taxon>Flavobacteriia</taxon>
        <taxon>Flavobacteriales</taxon>
        <taxon>Flavobacteriaceae</taxon>
        <taxon>Salegentibacter</taxon>
    </lineage>
</organism>
<proteinExistence type="predicted"/>
<dbReference type="AlphaFoldDB" id="A0A0Q9Z9S1"/>
<keyword evidence="2" id="KW-1185">Reference proteome</keyword>
<name>A0A0Q9Z9S1_9FLAO</name>
<reference evidence="1" key="1">
    <citation type="submission" date="2015-10" db="EMBL/GenBank/DDBJ databases">
        <title>Draft genome sequence of Salegentibacter mishustinae KCTC 12263.</title>
        <authorList>
            <person name="Lin W."/>
            <person name="Zheng Q."/>
        </authorList>
    </citation>
    <scope>NUCLEOTIDE SEQUENCE [LARGE SCALE GENOMIC DNA]</scope>
    <source>
        <strain evidence="1">KCTC 12263</strain>
    </source>
</reference>
<accession>A0A0Q9Z9S1</accession>
<evidence type="ECO:0000313" key="1">
    <source>
        <dbReference type="EMBL" id="KRG29707.1"/>
    </source>
</evidence>
<sequence length="64" mass="7777">MKKELRNSGFSLKTDRKSQLIEQMKSLVVEKIHHSNKFFDIKWPEFISEKLHLNYKYLSSFFLL</sequence>
<dbReference type="EMBL" id="LKTP01000005">
    <property type="protein sequence ID" value="KRG29707.1"/>
    <property type="molecule type" value="Genomic_DNA"/>
</dbReference>
<dbReference type="Proteomes" id="UP000051643">
    <property type="component" value="Unassembled WGS sequence"/>
</dbReference>
<evidence type="ECO:0000313" key="2">
    <source>
        <dbReference type="Proteomes" id="UP000051643"/>
    </source>
</evidence>
<comment type="caution">
    <text evidence="1">The sequence shown here is derived from an EMBL/GenBank/DDBJ whole genome shotgun (WGS) entry which is preliminary data.</text>
</comment>
<gene>
    <name evidence="1" type="ORF">APR42_15555</name>
</gene>
<dbReference type="STRING" id="270918.APR42_15555"/>